<feature type="transmembrane region" description="Helical" evidence="17">
    <location>
        <begin position="273"/>
        <end position="291"/>
    </location>
</feature>
<feature type="transmembrane region" description="Helical" evidence="17">
    <location>
        <begin position="239"/>
        <end position="261"/>
    </location>
</feature>
<comment type="caution">
    <text evidence="18">The sequence shown here is derived from an EMBL/GenBank/DDBJ whole genome shotgun (WGS) entry which is preliminary data.</text>
</comment>
<keyword evidence="12 17" id="KW-0046">Antibiotic resistance</keyword>
<evidence type="ECO:0000256" key="17">
    <source>
        <dbReference type="HAMAP-Rule" id="MF_01006"/>
    </source>
</evidence>
<reference evidence="18" key="2">
    <citation type="journal article" date="2021" name="PeerJ">
        <title>Extensive microbial diversity within the chicken gut microbiome revealed by metagenomics and culture.</title>
        <authorList>
            <person name="Gilroy R."/>
            <person name="Ravi A."/>
            <person name="Getino M."/>
            <person name="Pursley I."/>
            <person name="Horton D.L."/>
            <person name="Alikhan N.F."/>
            <person name="Baker D."/>
            <person name="Gharbi K."/>
            <person name="Hall N."/>
            <person name="Watson M."/>
            <person name="Adriaenssens E.M."/>
            <person name="Foster-Nyarko E."/>
            <person name="Jarju S."/>
            <person name="Secka A."/>
            <person name="Antonio M."/>
            <person name="Oren A."/>
            <person name="Chaudhuri R.R."/>
            <person name="La Ragione R."/>
            <person name="Hildebrand F."/>
            <person name="Pallen M.J."/>
        </authorList>
    </citation>
    <scope>NUCLEOTIDE SEQUENCE</scope>
    <source>
        <strain evidence="18">CHK178-757</strain>
    </source>
</reference>
<feature type="transmembrane region" description="Helical" evidence="17">
    <location>
        <begin position="108"/>
        <end position="130"/>
    </location>
</feature>
<keyword evidence="7 17" id="KW-0378">Hydrolase</keyword>
<proteinExistence type="inferred from homology"/>
<dbReference type="GO" id="GO:0008360">
    <property type="term" value="P:regulation of cell shape"/>
    <property type="evidence" value="ECO:0007669"/>
    <property type="project" value="UniProtKB-KW"/>
</dbReference>
<organism evidence="18 19">
    <name type="scientific">Candidatus Scybalocola faecigallinarum</name>
    <dbReference type="NCBI Taxonomy" id="2840941"/>
    <lineage>
        <taxon>Bacteria</taxon>
        <taxon>Bacillati</taxon>
        <taxon>Bacillota</taxon>
        <taxon>Clostridia</taxon>
        <taxon>Lachnospirales</taxon>
        <taxon>Lachnospiraceae</taxon>
        <taxon>Lachnospiraceae incertae sedis</taxon>
        <taxon>Candidatus Scybalocola (ex Gilroy et al. 2021)</taxon>
    </lineage>
</organism>
<accession>A0A9D1F6J1</accession>
<dbReference type="GO" id="GO:0046677">
    <property type="term" value="P:response to antibiotic"/>
    <property type="evidence" value="ECO:0007669"/>
    <property type="project" value="UniProtKB-UniRule"/>
</dbReference>
<evidence type="ECO:0000256" key="14">
    <source>
        <dbReference type="ARBA" id="ARBA00032707"/>
    </source>
</evidence>
<dbReference type="InterPro" id="IPR003824">
    <property type="entry name" value="UppP"/>
</dbReference>
<evidence type="ECO:0000256" key="2">
    <source>
        <dbReference type="ARBA" id="ARBA00010621"/>
    </source>
</evidence>
<comment type="catalytic activity">
    <reaction evidence="16 17">
        <text>di-trans,octa-cis-undecaprenyl diphosphate + H2O = di-trans,octa-cis-undecaprenyl phosphate + phosphate + H(+)</text>
        <dbReference type="Rhea" id="RHEA:28094"/>
        <dbReference type="ChEBI" id="CHEBI:15377"/>
        <dbReference type="ChEBI" id="CHEBI:15378"/>
        <dbReference type="ChEBI" id="CHEBI:43474"/>
        <dbReference type="ChEBI" id="CHEBI:58405"/>
        <dbReference type="ChEBI" id="CHEBI:60392"/>
        <dbReference type="EC" id="3.6.1.27"/>
    </reaction>
</comment>
<comment type="function">
    <text evidence="17">Catalyzes the dephosphorylation of undecaprenyl diphosphate (UPP). Confers resistance to bacitracin.</text>
</comment>
<evidence type="ECO:0000313" key="19">
    <source>
        <dbReference type="Proteomes" id="UP000823927"/>
    </source>
</evidence>
<evidence type="ECO:0000313" key="18">
    <source>
        <dbReference type="EMBL" id="HIS48573.1"/>
    </source>
</evidence>
<keyword evidence="8 17" id="KW-0133">Cell shape</keyword>
<keyword evidence="10 17" id="KW-1133">Transmembrane helix</keyword>
<dbReference type="EC" id="3.6.1.27" evidence="3 17"/>
<feature type="transmembrane region" description="Helical" evidence="17">
    <location>
        <begin position="67"/>
        <end position="87"/>
    </location>
</feature>
<dbReference type="HAMAP" id="MF_01006">
    <property type="entry name" value="Undec_diphosphatase"/>
    <property type="match status" value="1"/>
</dbReference>
<evidence type="ECO:0000256" key="1">
    <source>
        <dbReference type="ARBA" id="ARBA00004651"/>
    </source>
</evidence>
<evidence type="ECO:0000256" key="6">
    <source>
        <dbReference type="ARBA" id="ARBA00022692"/>
    </source>
</evidence>
<dbReference type="Proteomes" id="UP000823927">
    <property type="component" value="Unassembled WGS sequence"/>
</dbReference>
<keyword evidence="11 17" id="KW-0472">Membrane</keyword>
<dbReference type="AlphaFoldDB" id="A0A9D1F6J1"/>
<dbReference type="GO" id="GO:0005886">
    <property type="term" value="C:plasma membrane"/>
    <property type="evidence" value="ECO:0007669"/>
    <property type="project" value="UniProtKB-SubCell"/>
</dbReference>
<dbReference type="PANTHER" id="PTHR30622">
    <property type="entry name" value="UNDECAPRENYL-DIPHOSPHATASE"/>
    <property type="match status" value="1"/>
</dbReference>
<dbReference type="GO" id="GO:0071555">
    <property type="term" value="P:cell wall organization"/>
    <property type="evidence" value="ECO:0007669"/>
    <property type="project" value="UniProtKB-KW"/>
</dbReference>
<evidence type="ECO:0000256" key="11">
    <source>
        <dbReference type="ARBA" id="ARBA00023136"/>
    </source>
</evidence>
<evidence type="ECO:0000256" key="5">
    <source>
        <dbReference type="ARBA" id="ARBA00022475"/>
    </source>
</evidence>
<sequence>MNLLQAIFMGLIQGLTEFLPVSSSGHLAIFQQLFGIETDTGVLFEVLLHLGTLIAVCIVFWRDFKNLVVHGVGLIVDACFNGWTFLMNKIKKENRRYRRLIKNAYRKFAALIIVTTIPTGVIGVVFSGLIEQASNTLIVPGVCLVITAIILLLVDGRPNGAKKAKATKYSDAALIGVAQGIATLPGISRSGSTIAACLFLGLDRSFAVKYSFLTSIPAILGANILELRHLGSSAVNGALILNYLVGMIVAGLVGFVCIKVMINVVKRAKYEYFAYYCAVIGVIAIFCYFFIR</sequence>
<dbReference type="PANTHER" id="PTHR30622:SF2">
    <property type="entry name" value="UNDECAPRENYL-DIPHOSPHATASE"/>
    <property type="match status" value="1"/>
</dbReference>
<dbReference type="GO" id="GO:0009252">
    <property type="term" value="P:peptidoglycan biosynthetic process"/>
    <property type="evidence" value="ECO:0007669"/>
    <property type="project" value="UniProtKB-KW"/>
</dbReference>
<evidence type="ECO:0000256" key="13">
    <source>
        <dbReference type="ARBA" id="ARBA00023316"/>
    </source>
</evidence>
<dbReference type="Pfam" id="PF02673">
    <property type="entry name" value="BacA"/>
    <property type="match status" value="1"/>
</dbReference>
<keyword evidence="5 17" id="KW-1003">Cell membrane</keyword>
<evidence type="ECO:0000256" key="12">
    <source>
        <dbReference type="ARBA" id="ARBA00023251"/>
    </source>
</evidence>
<evidence type="ECO:0000256" key="15">
    <source>
        <dbReference type="ARBA" id="ARBA00032932"/>
    </source>
</evidence>
<evidence type="ECO:0000256" key="16">
    <source>
        <dbReference type="ARBA" id="ARBA00047594"/>
    </source>
</evidence>
<evidence type="ECO:0000256" key="10">
    <source>
        <dbReference type="ARBA" id="ARBA00022989"/>
    </source>
</evidence>
<dbReference type="GO" id="GO:0050380">
    <property type="term" value="F:undecaprenyl-diphosphatase activity"/>
    <property type="evidence" value="ECO:0007669"/>
    <property type="project" value="UniProtKB-UniRule"/>
</dbReference>
<feature type="transmembrane region" description="Helical" evidence="17">
    <location>
        <begin position="136"/>
        <end position="154"/>
    </location>
</feature>
<reference evidence="18" key="1">
    <citation type="submission" date="2020-10" db="EMBL/GenBank/DDBJ databases">
        <authorList>
            <person name="Gilroy R."/>
        </authorList>
    </citation>
    <scope>NUCLEOTIDE SEQUENCE</scope>
    <source>
        <strain evidence="18">CHK178-757</strain>
    </source>
</reference>
<keyword evidence="9 17" id="KW-0573">Peptidoglycan synthesis</keyword>
<evidence type="ECO:0000256" key="7">
    <source>
        <dbReference type="ARBA" id="ARBA00022801"/>
    </source>
</evidence>
<evidence type="ECO:0000256" key="3">
    <source>
        <dbReference type="ARBA" id="ARBA00012374"/>
    </source>
</evidence>
<comment type="miscellaneous">
    <text evidence="17">Bacitracin is thought to be involved in the inhibition of peptidoglycan synthesis by sequestering undecaprenyl diphosphate, thereby reducing the pool of lipid carrier available.</text>
</comment>
<protein>
    <recommendedName>
        <fullName evidence="4 17">Undecaprenyl-diphosphatase</fullName>
        <ecNumber evidence="3 17">3.6.1.27</ecNumber>
    </recommendedName>
    <alternativeName>
        <fullName evidence="15 17">Bacitracin resistance protein</fullName>
    </alternativeName>
    <alternativeName>
        <fullName evidence="14 17">Undecaprenyl pyrophosphate phosphatase</fullName>
    </alternativeName>
</protein>
<feature type="transmembrane region" description="Helical" evidence="17">
    <location>
        <begin position="42"/>
        <end position="61"/>
    </location>
</feature>
<keyword evidence="13 17" id="KW-0961">Cell wall biogenesis/degradation</keyword>
<comment type="similarity">
    <text evidence="2 17">Belongs to the UppP family.</text>
</comment>
<keyword evidence="6 17" id="KW-0812">Transmembrane</keyword>
<dbReference type="EMBL" id="DVIT01000058">
    <property type="protein sequence ID" value="HIS48573.1"/>
    <property type="molecule type" value="Genomic_DNA"/>
</dbReference>
<name>A0A9D1F6J1_9FIRM</name>
<evidence type="ECO:0000256" key="8">
    <source>
        <dbReference type="ARBA" id="ARBA00022960"/>
    </source>
</evidence>
<gene>
    <name evidence="17" type="primary">uppP</name>
    <name evidence="18" type="ORF">IAB46_13680</name>
</gene>
<evidence type="ECO:0000256" key="9">
    <source>
        <dbReference type="ARBA" id="ARBA00022984"/>
    </source>
</evidence>
<comment type="subcellular location">
    <subcellularLocation>
        <location evidence="1 17">Cell membrane</location>
        <topology evidence="1 17">Multi-pass membrane protein</topology>
    </subcellularLocation>
</comment>
<evidence type="ECO:0000256" key="4">
    <source>
        <dbReference type="ARBA" id="ARBA00021581"/>
    </source>
</evidence>